<dbReference type="RefSeq" id="XP_046595968.1">
    <property type="nucleotide sequence ID" value="XM_046740012.1"/>
</dbReference>
<evidence type="ECO:0000313" key="11">
    <source>
        <dbReference type="RefSeq" id="XP_046595968.1"/>
    </source>
</evidence>
<evidence type="ECO:0000256" key="5">
    <source>
        <dbReference type="ARBA" id="ARBA00022824"/>
    </source>
</evidence>
<proteinExistence type="inferred from homology"/>
<evidence type="ECO:0000313" key="10">
    <source>
        <dbReference type="Proteomes" id="UP000829291"/>
    </source>
</evidence>
<evidence type="ECO:0000256" key="8">
    <source>
        <dbReference type="ARBA" id="ARBA00031072"/>
    </source>
</evidence>
<keyword evidence="7 9" id="KW-0472">Membrane</keyword>
<evidence type="ECO:0000256" key="6">
    <source>
        <dbReference type="ARBA" id="ARBA00022989"/>
    </source>
</evidence>
<evidence type="ECO:0000256" key="4">
    <source>
        <dbReference type="ARBA" id="ARBA00022692"/>
    </source>
</evidence>
<dbReference type="InterPro" id="IPR008504">
    <property type="entry name" value="Emc6"/>
</dbReference>
<dbReference type="PANTHER" id="PTHR20994:SF0">
    <property type="entry name" value="ER MEMBRANE PROTEIN COMPLEX SUBUNIT 6"/>
    <property type="match status" value="1"/>
</dbReference>
<dbReference type="InterPro" id="IPR029008">
    <property type="entry name" value="EMC6-like"/>
</dbReference>
<organism evidence="10 11">
    <name type="scientific">Neodiprion lecontei</name>
    <name type="common">Redheaded pine sawfly</name>
    <dbReference type="NCBI Taxonomy" id="441921"/>
    <lineage>
        <taxon>Eukaryota</taxon>
        <taxon>Metazoa</taxon>
        <taxon>Ecdysozoa</taxon>
        <taxon>Arthropoda</taxon>
        <taxon>Hexapoda</taxon>
        <taxon>Insecta</taxon>
        <taxon>Pterygota</taxon>
        <taxon>Neoptera</taxon>
        <taxon>Endopterygota</taxon>
        <taxon>Hymenoptera</taxon>
        <taxon>Tenthredinoidea</taxon>
        <taxon>Diprionidae</taxon>
        <taxon>Diprioninae</taxon>
        <taxon>Neodiprion</taxon>
    </lineage>
</organism>
<keyword evidence="4 9" id="KW-0812">Transmembrane</keyword>
<evidence type="ECO:0000256" key="7">
    <source>
        <dbReference type="ARBA" id="ARBA00023136"/>
    </source>
</evidence>
<evidence type="ECO:0000256" key="9">
    <source>
        <dbReference type="SAM" id="Phobius"/>
    </source>
</evidence>
<keyword evidence="6 9" id="KW-1133">Transmembrane helix</keyword>
<evidence type="ECO:0000256" key="2">
    <source>
        <dbReference type="ARBA" id="ARBA00009436"/>
    </source>
</evidence>
<dbReference type="Proteomes" id="UP000829291">
    <property type="component" value="Chromosome 5"/>
</dbReference>
<sequence>MSTKVRTKQEKTGEVVAYSEGAVRNNSAVVEYCRISMAALSGSTAGLLGLTGLYGFGFYIFAVVGLWALLMMKTGGQWKKYFISRQSLLTNGFFGGLFLVQLLLLQTYVLFWTFLFGMVHVY</sequence>
<evidence type="ECO:0000256" key="3">
    <source>
        <dbReference type="ARBA" id="ARBA00020827"/>
    </source>
</evidence>
<keyword evidence="5" id="KW-0256">Endoplasmic reticulum</keyword>
<keyword evidence="10" id="KW-1185">Reference proteome</keyword>
<gene>
    <name evidence="11" type="primary">LOC107217950</name>
</gene>
<reference evidence="11" key="1">
    <citation type="submission" date="2025-08" db="UniProtKB">
        <authorList>
            <consortium name="RefSeq"/>
        </authorList>
    </citation>
    <scope>IDENTIFICATION</scope>
    <source>
        <tissue evidence="11">Thorax and Abdomen</tissue>
    </source>
</reference>
<evidence type="ECO:0000256" key="1">
    <source>
        <dbReference type="ARBA" id="ARBA00004477"/>
    </source>
</evidence>
<dbReference type="Pfam" id="PF07019">
    <property type="entry name" value="EMC6"/>
    <property type="match status" value="1"/>
</dbReference>
<comment type="similarity">
    <text evidence="2">Belongs to the EMC6 family.</text>
</comment>
<dbReference type="GeneID" id="107217950"/>
<feature type="transmembrane region" description="Helical" evidence="9">
    <location>
        <begin position="53"/>
        <end position="72"/>
    </location>
</feature>
<comment type="subcellular location">
    <subcellularLocation>
        <location evidence="1">Endoplasmic reticulum membrane</location>
        <topology evidence="1">Multi-pass membrane protein</topology>
    </subcellularLocation>
</comment>
<accession>A0ABM3G6S0</accession>
<name>A0ABM3G6S0_NEOLC</name>
<feature type="transmembrane region" description="Helical" evidence="9">
    <location>
        <begin position="93"/>
        <end position="119"/>
    </location>
</feature>
<dbReference type="PANTHER" id="PTHR20994">
    <property type="entry name" value="ER MEMBRANE PROTEIN COMPLEX SUBUNIT 6"/>
    <property type="match status" value="1"/>
</dbReference>
<protein>
    <recommendedName>
        <fullName evidence="3">ER membrane protein complex subunit 6</fullName>
    </recommendedName>
    <alternativeName>
        <fullName evidence="8">Transmembrane protein 93</fullName>
    </alternativeName>
</protein>